<organism evidence="2 3">
    <name type="scientific">Pan troglodytes</name>
    <name type="common">Chimpanzee</name>
    <dbReference type="NCBI Taxonomy" id="9598"/>
    <lineage>
        <taxon>Eukaryota</taxon>
        <taxon>Metazoa</taxon>
        <taxon>Chordata</taxon>
        <taxon>Craniata</taxon>
        <taxon>Vertebrata</taxon>
        <taxon>Euteleostomi</taxon>
        <taxon>Mammalia</taxon>
        <taxon>Eutheria</taxon>
        <taxon>Euarchontoglires</taxon>
        <taxon>Primates</taxon>
        <taxon>Haplorrhini</taxon>
        <taxon>Catarrhini</taxon>
        <taxon>Hominidae</taxon>
        <taxon>Pan</taxon>
    </lineage>
</organism>
<name>A0A2J8JMK7_PANTR</name>
<proteinExistence type="predicted"/>
<feature type="compositionally biased region" description="Polar residues" evidence="1">
    <location>
        <begin position="28"/>
        <end position="45"/>
    </location>
</feature>
<dbReference type="EMBL" id="NBAG03000442">
    <property type="protein sequence ID" value="PNI23984.1"/>
    <property type="molecule type" value="Genomic_DNA"/>
</dbReference>
<evidence type="ECO:0000256" key="1">
    <source>
        <dbReference type="SAM" id="MobiDB-lite"/>
    </source>
</evidence>
<sequence length="45" mass="5053">MPRGSRALGSKKKELEYRMPILSRRKTTAGQKSRSQDSRGSCLSL</sequence>
<protein>
    <submittedName>
        <fullName evidence="2">SPIDR isoform 3</fullName>
    </submittedName>
</protein>
<feature type="region of interest" description="Disordered" evidence="1">
    <location>
        <begin position="1"/>
        <end position="45"/>
    </location>
</feature>
<evidence type="ECO:0000313" key="3">
    <source>
        <dbReference type="Proteomes" id="UP000236370"/>
    </source>
</evidence>
<comment type="caution">
    <text evidence="2">The sequence shown here is derived from an EMBL/GenBank/DDBJ whole genome shotgun (WGS) entry which is preliminary data.</text>
</comment>
<gene>
    <name evidence="2" type="ORF">CK820_G0046176</name>
</gene>
<dbReference type="AlphaFoldDB" id="A0A2J8JMK7"/>
<dbReference type="Proteomes" id="UP000236370">
    <property type="component" value="Unassembled WGS sequence"/>
</dbReference>
<evidence type="ECO:0000313" key="2">
    <source>
        <dbReference type="EMBL" id="PNI23984.1"/>
    </source>
</evidence>
<accession>A0A2J8JMK7</accession>
<reference evidence="2 3" key="1">
    <citation type="submission" date="2017-12" db="EMBL/GenBank/DDBJ databases">
        <title>High-resolution comparative analysis of great ape genomes.</title>
        <authorList>
            <person name="Pollen A."/>
            <person name="Hastie A."/>
            <person name="Hormozdiari F."/>
            <person name="Dougherty M."/>
            <person name="Liu R."/>
            <person name="Chaisson M."/>
            <person name="Hoppe E."/>
            <person name="Hill C."/>
            <person name="Pang A."/>
            <person name="Hillier L."/>
            <person name="Baker C."/>
            <person name="Armstrong J."/>
            <person name="Shendure J."/>
            <person name="Paten B."/>
            <person name="Wilson R."/>
            <person name="Chao H."/>
            <person name="Schneider V."/>
            <person name="Ventura M."/>
            <person name="Kronenberg Z."/>
            <person name="Murali S."/>
            <person name="Gordon D."/>
            <person name="Cantsilieris S."/>
            <person name="Munson K."/>
            <person name="Nelson B."/>
            <person name="Raja A."/>
            <person name="Underwood J."/>
            <person name="Diekhans M."/>
            <person name="Fiddes I."/>
            <person name="Haussler D."/>
            <person name="Eichler E."/>
        </authorList>
    </citation>
    <scope>NUCLEOTIDE SEQUENCE [LARGE SCALE GENOMIC DNA]</scope>
    <source>
        <strain evidence="2">Yerkes chimp pedigree #C0471</strain>
    </source>
</reference>